<dbReference type="GO" id="GO:0006412">
    <property type="term" value="P:translation"/>
    <property type="evidence" value="ECO:0007669"/>
    <property type="project" value="UniProtKB-UniRule"/>
</dbReference>
<dbReference type="InterPro" id="IPR021131">
    <property type="entry name" value="Ribosomal_uL15/eL18"/>
</dbReference>
<dbReference type="GO" id="GO:0003735">
    <property type="term" value="F:structural constituent of ribosome"/>
    <property type="evidence" value="ECO:0007669"/>
    <property type="project" value="InterPro"/>
</dbReference>
<evidence type="ECO:0000256" key="1">
    <source>
        <dbReference type="ARBA" id="ARBA00007320"/>
    </source>
</evidence>
<dbReference type="EMBL" id="CP001848">
    <property type="protein sequence ID" value="ADB17288.1"/>
    <property type="molecule type" value="Genomic_DNA"/>
</dbReference>
<evidence type="ECO:0000256" key="6">
    <source>
        <dbReference type="SAM" id="MobiDB-lite"/>
    </source>
</evidence>
<dbReference type="PANTHER" id="PTHR12934:SF11">
    <property type="entry name" value="LARGE RIBOSOMAL SUBUNIT PROTEIN UL15M"/>
    <property type="match status" value="1"/>
</dbReference>
<evidence type="ECO:0000256" key="3">
    <source>
        <dbReference type="ARBA" id="ARBA00023274"/>
    </source>
</evidence>
<dbReference type="InterPro" id="IPR030878">
    <property type="entry name" value="Ribosomal_uL15"/>
</dbReference>
<dbReference type="InterPro" id="IPR001196">
    <property type="entry name" value="Ribosomal_uL15_CS"/>
</dbReference>
<proteinExistence type="inferred from homology"/>
<dbReference type="PANTHER" id="PTHR12934">
    <property type="entry name" value="50S RIBOSOMAL PROTEIN L15"/>
    <property type="match status" value="1"/>
</dbReference>
<dbReference type="GO" id="GO:0022625">
    <property type="term" value="C:cytosolic large ribosomal subunit"/>
    <property type="evidence" value="ECO:0007669"/>
    <property type="project" value="TreeGrafter"/>
</dbReference>
<organism evidence="8 9">
    <name type="scientific">Pirellula staleyi (strain ATCC 27377 / DSM 6068 / ICPB 4128)</name>
    <name type="common">Pirella staleyi</name>
    <dbReference type="NCBI Taxonomy" id="530564"/>
    <lineage>
        <taxon>Bacteria</taxon>
        <taxon>Pseudomonadati</taxon>
        <taxon>Planctomycetota</taxon>
        <taxon>Planctomycetia</taxon>
        <taxon>Pirellulales</taxon>
        <taxon>Pirellulaceae</taxon>
        <taxon>Pirellula</taxon>
    </lineage>
</organism>
<protein>
    <recommendedName>
        <fullName evidence="4">Large ribosomal subunit protein uL15</fullName>
    </recommendedName>
</protein>
<evidence type="ECO:0000256" key="4">
    <source>
        <dbReference type="HAMAP-Rule" id="MF_01341"/>
    </source>
</evidence>
<dbReference type="Gene3D" id="3.100.10.10">
    <property type="match status" value="1"/>
</dbReference>
<dbReference type="InterPro" id="IPR005749">
    <property type="entry name" value="Ribosomal_uL15_bac-type"/>
</dbReference>
<dbReference type="STRING" id="530564.Psta_2619"/>
<dbReference type="PROSITE" id="PS00475">
    <property type="entry name" value="RIBOSOMAL_L15"/>
    <property type="match status" value="1"/>
</dbReference>
<keyword evidence="4" id="KW-0699">rRNA-binding</keyword>
<keyword evidence="4" id="KW-0694">RNA-binding</keyword>
<feature type="domain" description="Large ribosomal subunit protein uL15/eL18" evidence="7">
    <location>
        <begin position="76"/>
        <end position="144"/>
    </location>
</feature>
<dbReference type="NCBIfam" id="TIGR01071">
    <property type="entry name" value="rplO_bact"/>
    <property type="match status" value="1"/>
</dbReference>
<feature type="compositionally biased region" description="Gly residues" evidence="6">
    <location>
        <begin position="22"/>
        <end position="31"/>
    </location>
</feature>
<dbReference type="OrthoDB" id="9810293at2"/>
<dbReference type="SUPFAM" id="SSF52080">
    <property type="entry name" value="Ribosomal proteins L15p and L18e"/>
    <property type="match status" value="1"/>
</dbReference>
<evidence type="ECO:0000313" key="8">
    <source>
        <dbReference type="EMBL" id="ADB17288.1"/>
    </source>
</evidence>
<dbReference type="eggNOG" id="COG0200">
    <property type="taxonomic scope" value="Bacteria"/>
</dbReference>
<dbReference type="HAMAP" id="MF_01341">
    <property type="entry name" value="Ribosomal_uL15"/>
    <property type="match status" value="1"/>
</dbReference>
<evidence type="ECO:0000256" key="5">
    <source>
        <dbReference type="RuleBase" id="RU003888"/>
    </source>
</evidence>
<dbReference type="HOGENOM" id="CLU_055188_4_2_0"/>
<comment type="subunit">
    <text evidence="4">Part of the 50S ribosomal subunit.</text>
</comment>
<gene>
    <name evidence="4" type="primary">rplO</name>
    <name evidence="8" type="ordered locus">Psta_2619</name>
</gene>
<dbReference type="GO" id="GO:0019843">
    <property type="term" value="F:rRNA binding"/>
    <property type="evidence" value="ECO:0007669"/>
    <property type="project" value="UniProtKB-UniRule"/>
</dbReference>
<comment type="similarity">
    <text evidence="1 4 5">Belongs to the universal ribosomal protein uL15 family.</text>
</comment>
<evidence type="ECO:0000256" key="2">
    <source>
        <dbReference type="ARBA" id="ARBA00022980"/>
    </source>
</evidence>
<keyword evidence="2 4" id="KW-0689">Ribosomal protein</keyword>
<accession>D2R6I8</accession>
<comment type="function">
    <text evidence="4">Binds to the 23S rRNA.</text>
</comment>
<feature type="compositionally biased region" description="Basic residues" evidence="6">
    <location>
        <begin position="12"/>
        <end position="21"/>
    </location>
</feature>
<evidence type="ECO:0000259" key="7">
    <source>
        <dbReference type="Pfam" id="PF00828"/>
    </source>
</evidence>
<keyword evidence="9" id="KW-1185">Reference proteome</keyword>
<dbReference type="AlphaFoldDB" id="D2R6I8"/>
<dbReference type="Proteomes" id="UP000001887">
    <property type="component" value="Chromosome"/>
</dbReference>
<evidence type="ECO:0000313" key="9">
    <source>
        <dbReference type="Proteomes" id="UP000001887"/>
    </source>
</evidence>
<name>D2R6I8_PIRSD</name>
<feature type="region of interest" description="Disordered" evidence="6">
    <location>
        <begin position="1"/>
        <end position="40"/>
    </location>
</feature>
<reference evidence="8 9" key="1">
    <citation type="journal article" date="2009" name="Stand. Genomic Sci.">
        <title>Complete genome sequence of Pirellula staleyi type strain (ATCC 27377).</title>
        <authorList>
            <person name="Clum A."/>
            <person name="Tindall B.J."/>
            <person name="Sikorski J."/>
            <person name="Ivanova N."/>
            <person name="Mavrommatis K."/>
            <person name="Lucas S."/>
            <person name="Glavina del Rio T."/>
            <person name="Nolan M."/>
            <person name="Chen F."/>
            <person name="Tice H."/>
            <person name="Pitluck S."/>
            <person name="Cheng J.F."/>
            <person name="Chertkov O."/>
            <person name="Brettin T."/>
            <person name="Han C."/>
            <person name="Detter J.C."/>
            <person name="Kuske C."/>
            <person name="Bruce D."/>
            <person name="Goodwin L."/>
            <person name="Ovchinikova G."/>
            <person name="Pati A."/>
            <person name="Mikhailova N."/>
            <person name="Chen A."/>
            <person name="Palaniappan K."/>
            <person name="Land M."/>
            <person name="Hauser L."/>
            <person name="Chang Y.J."/>
            <person name="Jeffries C.D."/>
            <person name="Chain P."/>
            <person name="Rohde M."/>
            <person name="Goker M."/>
            <person name="Bristow J."/>
            <person name="Eisen J.A."/>
            <person name="Markowitz V."/>
            <person name="Hugenholtz P."/>
            <person name="Kyrpides N.C."/>
            <person name="Klenk H.P."/>
            <person name="Lapidus A."/>
        </authorList>
    </citation>
    <scope>NUCLEOTIDE SEQUENCE [LARGE SCALE GENOMIC DNA]</scope>
    <source>
        <strain evidence="9">ATCC 27377 / DSM 6068 / ICPB 4128</strain>
    </source>
</reference>
<dbReference type="KEGG" id="psl:Psta_2619"/>
<dbReference type="Pfam" id="PF00828">
    <property type="entry name" value="Ribosomal_L27A"/>
    <property type="match status" value="1"/>
</dbReference>
<keyword evidence="3 4" id="KW-0687">Ribonucleoprotein</keyword>
<dbReference type="InterPro" id="IPR036227">
    <property type="entry name" value="Ribosomal_uL15/eL18_sf"/>
</dbReference>
<sequence>MSLHEINVGIEKHKHTNRRGRGTGSGNGKTAGKGHKGQRARAGWKSLPIFQGGGSPLVRRVPKRGFTNSFAQKVMIINVGDLEAMFEDGTTVTPELLAENRIISGQYDVLKVLGDGDLTKKFTISAHRFSESAKEKIEKLGGTANVLPGKVTVAEKRAAAEAAKPPKKK</sequence>